<dbReference type="RefSeq" id="WP_167872456.1">
    <property type="nucleotide sequence ID" value="NZ_CP048852.1"/>
</dbReference>
<evidence type="ECO:0000256" key="1">
    <source>
        <dbReference type="SAM" id="Phobius"/>
    </source>
</evidence>
<keyword evidence="1" id="KW-0812">Transmembrane</keyword>
<evidence type="ECO:0000313" key="3">
    <source>
        <dbReference type="Proteomes" id="UP000501914"/>
    </source>
</evidence>
<protein>
    <submittedName>
        <fullName evidence="2">UPF0715 family protein</fullName>
    </submittedName>
</protein>
<organism evidence="2 3">
    <name type="scientific">Bacillus tequilensis</name>
    <dbReference type="NCBI Taxonomy" id="227866"/>
    <lineage>
        <taxon>Bacteria</taxon>
        <taxon>Bacillati</taxon>
        <taxon>Bacillota</taxon>
        <taxon>Bacilli</taxon>
        <taxon>Bacillales</taxon>
        <taxon>Bacillaceae</taxon>
        <taxon>Bacillus</taxon>
    </lineage>
</organism>
<feature type="transmembrane region" description="Helical" evidence="1">
    <location>
        <begin position="7"/>
        <end position="29"/>
    </location>
</feature>
<evidence type="ECO:0000313" key="2">
    <source>
        <dbReference type="EMBL" id="QIW79991.1"/>
    </source>
</evidence>
<dbReference type="EMBL" id="CP048852">
    <property type="protein sequence ID" value="QIW79991.1"/>
    <property type="molecule type" value="Genomic_DNA"/>
</dbReference>
<dbReference type="Pfam" id="PF17094">
    <property type="entry name" value="UPF0715"/>
    <property type="match status" value="1"/>
</dbReference>
<proteinExistence type="predicted"/>
<name>A0A6H0WHH0_9BACI</name>
<gene>
    <name evidence="2" type="ORF">G4P54_09320</name>
</gene>
<feature type="transmembrane region" description="Helical" evidence="1">
    <location>
        <begin position="41"/>
        <end position="61"/>
    </location>
</feature>
<feature type="transmembrane region" description="Helical" evidence="1">
    <location>
        <begin position="73"/>
        <end position="91"/>
    </location>
</feature>
<dbReference type="Proteomes" id="UP000501914">
    <property type="component" value="Chromosome"/>
</dbReference>
<keyword evidence="1" id="KW-1133">Transmembrane helix</keyword>
<dbReference type="AlphaFoldDB" id="A0A6H0WHH0"/>
<dbReference type="KEGG" id="bteq:G4P54_09320"/>
<accession>A0A6H0WHH0</accession>
<keyword evidence="1" id="KW-0472">Membrane</keyword>
<reference evidence="2 3" key="1">
    <citation type="submission" date="2020-02" db="EMBL/GenBank/DDBJ databases">
        <title>Genome sequencing, annotation and comparative genomic analysis of Bacillus tequilensis EA-CB0015, an effective biological control agent against Pseudocercospora fijiensis in banana plants.</title>
        <authorList>
            <person name="Cuellar-Gaviria T.Z."/>
            <person name="Ju K.-S."/>
            <person name="Villegas-Escobar V."/>
        </authorList>
    </citation>
    <scope>NUCLEOTIDE SEQUENCE [LARGE SCALE GENOMIC DNA]</scope>
    <source>
        <strain evidence="2 3">EA-CB0015</strain>
    </source>
</reference>
<keyword evidence="3" id="KW-1185">Reference proteome</keyword>
<feature type="transmembrane region" description="Helical" evidence="1">
    <location>
        <begin position="103"/>
        <end position="122"/>
    </location>
</feature>
<sequence>MRILSGIFSYVCMLVLSVISATFVYMIFFTPPDFGFGYFQMTSLFMLIAYVIFATPVQLFLHRKPRKFNIRYLLIYFFFAFIVCSVLALLTDYSLIVFVRYELYVFSFLLALVYWLWDSVFLQRKK</sequence>
<dbReference type="InterPro" id="IPR031374">
    <property type="entry name" value="UPF0715"/>
</dbReference>